<evidence type="ECO:0000313" key="1">
    <source>
        <dbReference type="EMBL" id="SEN16367.1"/>
    </source>
</evidence>
<dbReference type="EMBL" id="FOCO01000008">
    <property type="protein sequence ID" value="SEN16367.1"/>
    <property type="molecule type" value="Genomic_DNA"/>
</dbReference>
<dbReference type="STRING" id="1077947.SAMN05216227_1008115"/>
<reference evidence="1 2" key="1">
    <citation type="submission" date="2016-10" db="EMBL/GenBank/DDBJ databases">
        <authorList>
            <person name="de Groot N.N."/>
        </authorList>
    </citation>
    <scope>NUCLEOTIDE SEQUENCE [LARGE SCALE GENOMIC DNA]</scope>
    <source>
        <strain evidence="1 2">CGMCC 1.10836</strain>
    </source>
</reference>
<dbReference type="RefSeq" id="WP_050520124.1">
    <property type="nucleotide sequence ID" value="NZ_FOCO01000008.1"/>
</dbReference>
<dbReference type="Proteomes" id="UP000183002">
    <property type="component" value="Unassembled WGS sequence"/>
</dbReference>
<protein>
    <recommendedName>
        <fullName evidence="3">Leucyl aminopeptidase (Aminopeptidase T)</fullName>
    </recommendedName>
</protein>
<gene>
    <name evidence="1" type="ORF">SAMN05216227_1008115</name>
</gene>
<proteinExistence type="predicted"/>
<dbReference type="OrthoDB" id="7060208at2"/>
<evidence type="ECO:0008006" key="3">
    <source>
        <dbReference type="Google" id="ProtNLM"/>
    </source>
</evidence>
<sequence>MSAPTDLSFDLAVTNLLTHCAALRAGDRLLIVAESAEFGYYDGITAQRVADAARARGIEVASVMVPFQEMVRGINDAEVAMMEAATCTIFFARLGDQMRFRALPRGVRAVVCYALDMAAFCSTYGTAHYAAFVALKRAVDAMVSGAREVRVTCPLGTDFRGNGSAVAHSSAPCDVTVARFPMSVFAPVPAVGFSGRAALAGFLMGTGSRYYAPYGCALQAPLLAVFEGGRLQRFEGRPDDVARATAHVLDVAARFDLDAGAVHSWHAGIHPGCAHPQPVEEDYLRWGGAAFGNPRILHFHTCGVEAPGEISWNIIDPTIWIDGVAVWENGQLQPDRVPGGAAILARYPCAAACFAAPARDIGVDMARFLPAYA</sequence>
<keyword evidence="2" id="KW-1185">Reference proteome</keyword>
<name>A0A1H8EC00_9RHOB</name>
<evidence type="ECO:0000313" key="2">
    <source>
        <dbReference type="Proteomes" id="UP000183002"/>
    </source>
</evidence>
<accession>A0A1H8EC00</accession>
<dbReference type="AlphaFoldDB" id="A0A1H8EC00"/>
<organism evidence="1 2">
    <name type="scientific">Pseudorhodobacter antarcticus</name>
    <dbReference type="NCBI Taxonomy" id="1077947"/>
    <lineage>
        <taxon>Bacteria</taxon>
        <taxon>Pseudomonadati</taxon>
        <taxon>Pseudomonadota</taxon>
        <taxon>Alphaproteobacteria</taxon>
        <taxon>Rhodobacterales</taxon>
        <taxon>Paracoccaceae</taxon>
        <taxon>Pseudorhodobacter</taxon>
    </lineage>
</organism>